<evidence type="ECO:0000256" key="9">
    <source>
        <dbReference type="ARBA" id="ARBA00023242"/>
    </source>
</evidence>
<dbReference type="FunFam" id="3.30.1010.10:FF:000023">
    <property type="entry name" value="Serine/threonine-protein kinase ATM"/>
    <property type="match status" value="1"/>
</dbReference>
<dbReference type="InterPro" id="IPR003151">
    <property type="entry name" value="PIK-rel_kinase_FAT"/>
</dbReference>
<feature type="domain" description="FAT" evidence="15">
    <location>
        <begin position="1736"/>
        <end position="2320"/>
    </location>
</feature>
<dbReference type="InterPro" id="IPR000403">
    <property type="entry name" value="PI3/4_kinase_cat_dom"/>
</dbReference>
<dbReference type="GO" id="GO:0006281">
    <property type="term" value="P:DNA repair"/>
    <property type="evidence" value="ECO:0007669"/>
    <property type="project" value="InterPro"/>
</dbReference>
<dbReference type="Proteomes" id="UP001458880">
    <property type="component" value="Unassembled WGS sequence"/>
</dbReference>
<feature type="domain" description="FATC" evidence="16">
    <location>
        <begin position="2755"/>
        <end position="2787"/>
    </location>
</feature>
<evidence type="ECO:0000256" key="3">
    <source>
        <dbReference type="ARBA" id="ARBA00022527"/>
    </source>
</evidence>
<evidence type="ECO:0000256" key="5">
    <source>
        <dbReference type="ARBA" id="ARBA00022741"/>
    </source>
</evidence>
<sequence length="2787" mass="323062">MAVLLNELNNCCCMINSTKVTERKKNIDALYTLLENPDLLQILNKNENVHKWDILIESIHNYLIKEAEKLDDGERKKVERTRVTNKPRIDMLVLAVSKAKTKCGAKLDCKKLIGIVIDGLDTHTLKKYYLEKYLLLLHDYILSDQQYCSEITEEQWIDLLQTLKELNYLEDSKVLGCIKLLFKWAPLHKFSLFHLRDEFDFVSRLGQNLNDSRSKRYKIEVLEILVDFCQKTSSDCCLACCKLGEDVFSSLRLIYEPTTSDVTIKELLFEFLLFQVNLHHPKGALSTDRTAYALSWTQWKKYLSAMYFMIEKEMKYQLRCGAKTSFLANNARNVGRLQTIFVSLCTAVFHQVFSWDPLNITQIISHNDTGDVSQAKRQRIEVSLEQLFSSIKETQAWQWIYILTEFLRKYPASLSNDQFHNLFKIISSILQDSQDQDVIKSCYEALYVLLDVEANISNLTEVSNIERVYESTLRCIGLNHNVEETHRLLQKMLMRKKINDVDRLYETFSSGVLLLSDHSLYTLKMAANLYNIPETLNNSSFRKTLIEWILNVNVHKCDAPNVFVERVTGEVLVKLCLKKWPDEIEGESTSQKNDYDNFENVYEYNACTKLIVSPLKTSKIETEKMFYLNEDTYTFLFNQLELIGLDSITKQDHPTHMKDSFRKLSLFAHILSILEQHNLLDNIEDTLNRIKFADILSFLCTKLMECNELEVKGNVKYYKDLLADYNQFLSIEFSRAISEIIRNVVSVNFLRKFFEIINIDSEGMICTADVADLKLLSIQILSNFCFYRTCDGLSETQLHILDALTDTNYDNNDEFDYRMVTTFLTHIQQCPAGSLNDEILGRILNLIQDVCYVRFAEYSPVLNMFSLLKELVKHIVISKNAEVRKNYISMLSQFYELRTDYGYGISLAIIECIGNVIEISLNNSASLSDDESSLIPLLPEFLISHYQEVRLHAIRYISLIFNMDSLVDDTIFIIQRELFKAINLKCHEVFRIETNNMSRERSIDETVARSASVLHTYGSLIVSSSTWRIKLLYFLIQFVFDKKIDTNSLDRILNLVAIELKFVGKDDFLSSYAEYLLNEWNSDDKDISEFPYHLLGYDSDLAFYKKYTHIIIPLSVVKRDTDFVKNIGVLLKKTLAEIYELYFSEIFASIYHFQVKHPNIKNISDDIKNTLTNDRIEELLLQNVDKIIVHMTKSILDEKVFEEQFTMPFKLLKYKDDNTLKNFNDMMSQLGKDLDIPIPVFESLMNRPGKIQSIMLCLVINIHNKFTAEDRLKALHQYVTCIDSITTCIGSNNYHLSTYITRCVIHSLLHFISKETESIFSIAACKYLQKFCAEITNNKYQLLCSHLTTIINHLVPFLNVNDDLSGECLKLIRLLVSENTDKYKNSIQDLDPFPSLSKLADINHIYLELRSEIVNGGLESEIKHFLRAGEFKSNIGSRTDALKHLRDQLSAKKDELRILYEKSKDIKGCTRNSKDGVLHNLIRMLLKLSQSTDKEISTEAARCLGELGPLDLATLTLQMGEPHQYPQETPFQLMTSQVVNLLSNYIIDVNIELVKAASDALYGVLESKEGKYYIDNLEDDSMLNRDYLYPFLSKRRTQVTVIQIDKKGFQENVNRMELWCADDHNHNIWIRDLTCILLKCFSEKCYIHKLIPICRIKVDFCEELLPHIIHLIISNGVPEFIRCLTTQINSFFENVWRNSLQTCHDKRTSVQTMLNVIHFLRLNYKKTSQLQLEYLKLAHAAYYCSNFYAAVLYSELWSTQTNTVNPDGGTILEKICETETADITKTMLNVLKHSYTALGDFDALYGCNFSNNTDPENWLEHFKQLEKWDQVSLDYDVDISNGQTNKIPELINSLKRSGYCYLAANCDNSWSDYECLWRLNKFDNDNTKAKPIDLYEKYKYEGLKQLQEDDRELFMVAIENARQFVIETIRGTSLESITDLYSCLTKLQSIQELEDAERAKRDSNFPFLLHKWKVQDSIDKVDFKSVEPIRAQRISILNMFVRNNYDNLKKPLLKCYLHLAESARSEGYFNVANRSIKTLLEVTQESQKYGYLGIFEEAQICWAMGNKIRAKYLIKHLLKITGDDPRLKFASLKLYGMWMAETRSENPDIILNNYFLESLKSLKGIDLNEKDRQSIFKTYDIIARFTDAEYQRILSYIKSAEFERKVKNMEKSKQTADKMESRSRKLDYDQRKAITIHKKQSLIDETEIENTYREKNVYWKLAMKYYLISLQNSDISNIRTFRILSLLLENRMLKGPECPLLEWLSKIPSYKFISILPQLAPHLTNNTNDELGNLIMQIIERCGKDHPHHTLPIILALVNSNKDNLYSKSNTVTESNEARVQGAQLLLEKLKRDAPEIENIIEEMEFVCDALIQLAYTTYESCQDTKKSNSYLIPSNMKILKIKNYSKVLLSTCTLNVRKTCKYDDIIGISSYNREFGKVGGINNPKKIYCRGTDGVVRSQLLKGQDDLRQDAVMEQVFDNINELLRANKQTRHLFIRTYKVVPLSKRSGILEWVEGSIRIGDYLLKAHAEYNPGDWKADACRVAMVQVAKKSSADKLKKFKEICENFRPVFHKFFETSYLEPLVWYDRRKAYMHSVATTSMCGYILGLGDRHLQNILLDEYTAEIIHIDFGIAFEQGRVLPTPETVPFRLTRDIEDGMGMTGIEGIFRKSCERTMDVMRNNHETIITILEVLLYDPLYEWTVSPAEAYSMQLCKENDSDGTSKIAASEEEVPINVSAERALLRVKQKLHGTEEGGTSSVEGQVEKLIQQARDLSNLSRLYVGWQPFL</sequence>
<dbReference type="GO" id="GO:0004674">
    <property type="term" value="F:protein serine/threonine kinase activity"/>
    <property type="evidence" value="ECO:0007669"/>
    <property type="project" value="UniProtKB-KW"/>
</dbReference>
<comment type="catalytic activity">
    <reaction evidence="12">
        <text>L-seryl-[protein] + ATP = O-phospho-L-seryl-[protein] + ADP + H(+)</text>
        <dbReference type="Rhea" id="RHEA:17989"/>
        <dbReference type="Rhea" id="RHEA-COMP:9863"/>
        <dbReference type="Rhea" id="RHEA-COMP:11604"/>
        <dbReference type="ChEBI" id="CHEBI:15378"/>
        <dbReference type="ChEBI" id="CHEBI:29999"/>
        <dbReference type="ChEBI" id="CHEBI:30616"/>
        <dbReference type="ChEBI" id="CHEBI:83421"/>
        <dbReference type="ChEBI" id="CHEBI:456216"/>
        <dbReference type="EC" id="2.7.11.1"/>
    </reaction>
</comment>
<dbReference type="GO" id="GO:0005524">
    <property type="term" value="F:ATP binding"/>
    <property type="evidence" value="ECO:0007669"/>
    <property type="project" value="UniProtKB-KW"/>
</dbReference>
<evidence type="ECO:0000256" key="13">
    <source>
        <dbReference type="RuleBase" id="RU365027"/>
    </source>
</evidence>
<evidence type="ECO:0000313" key="17">
    <source>
        <dbReference type="EMBL" id="KAK9732278.1"/>
    </source>
</evidence>
<evidence type="ECO:0000256" key="6">
    <source>
        <dbReference type="ARBA" id="ARBA00022763"/>
    </source>
</evidence>
<gene>
    <name evidence="17" type="ORF">QE152_g12925</name>
</gene>
<dbReference type="PROSITE" id="PS50290">
    <property type="entry name" value="PI3_4_KINASE_3"/>
    <property type="match status" value="1"/>
</dbReference>
<evidence type="ECO:0000256" key="10">
    <source>
        <dbReference type="ARBA" id="ARBA00023306"/>
    </source>
</evidence>
<accession>A0AAW1LGH3</accession>
<keyword evidence="8 13" id="KW-0067">ATP-binding</keyword>
<evidence type="ECO:0000256" key="11">
    <source>
        <dbReference type="ARBA" id="ARBA00047899"/>
    </source>
</evidence>
<dbReference type="Gene3D" id="1.10.1070.11">
    <property type="entry name" value="Phosphatidylinositol 3-/4-kinase, catalytic domain"/>
    <property type="match status" value="1"/>
</dbReference>
<dbReference type="SMART" id="SM01342">
    <property type="entry name" value="TAN"/>
    <property type="match status" value="1"/>
</dbReference>
<dbReference type="InterPro" id="IPR018936">
    <property type="entry name" value="PI3/4_kinase_CS"/>
</dbReference>
<dbReference type="EC" id="2.7.11.1" evidence="13"/>
<dbReference type="InterPro" id="IPR021668">
    <property type="entry name" value="TAN"/>
</dbReference>
<dbReference type="CDD" id="cd05171">
    <property type="entry name" value="PIKKc_ATM"/>
    <property type="match status" value="1"/>
</dbReference>
<evidence type="ECO:0000259" key="15">
    <source>
        <dbReference type="PROSITE" id="PS51189"/>
    </source>
</evidence>
<keyword evidence="4 13" id="KW-0808">Transferase</keyword>
<dbReference type="InterPro" id="IPR038980">
    <property type="entry name" value="ATM_plant"/>
</dbReference>
<comment type="catalytic activity">
    <reaction evidence="11 13">
        <text>L-threonyl-[protein] + ATP = O-phospho-L-threonyl-[protein] + ADP + H(+)</text>
        <dbReference type="Rhea" id="RHEA:46608"/>
        <dbReference type="Rhea" id="RHEA-COMP:11060"/>
        <dbReference type="Rhea" id="RHEA-COMP:11605"/>
        <dbReference type="ChEBI" id="CHEBI:15378"/>
        <dbReference type="ChEBI" id="CHEBI:30013"/>
        <dbReference type="ChEBI" id="CHEBI:30616"/>
        <dbReference type="ChEBI" id="CHEBI:61977"/>
        <dbReference type="ChEBI" id="CHEBI:456216"/>
        <dbReference type="EC" id="2.7.11.1"/>
    </reaction>
</comment>
<dbReference type="Pfam" id="PF00454">
    <property type="entry name" value="PI3_PI4_kinase"/>
    <property type="match status" value="1"/>
</dbReference>
<dbReference type="Pfam" id="PF11640">
    <property type="entry name" value="TAN"/>
    <property type="match status" value="1"/>
</dbReference>
<dbReference type="InterPro" id="IPR011989">
    <property type="entry name" value="ARM-like"/>
</dbReference>
<keyword evidence="10" id="KW-0131">Cell cycle</keyword>
<dbReference type="SUPFAM" id="SSF48371">
    <property type="entry name" value="ARM repeat"/>
    <property type="match status" value="3"/>
</dbReference>
<evidence type="ECO:0000259" key="14">
    <source>
        <dbReference type="PROSITE" id="PS50290"/>
    </source>
</evidence>
<comment type="similarity">
    <text evidence="2 13">Belongs to the PI3/PI4-kinase family. ATM subfamily.</text>
</comment>
<dbReference type="Pfam" id="PF02260">
    <property type="entry name" value="FATC"/>
    <property type="match status" value="1"/>
</dbReference>
<dbReference type="InterPro" id="IPR011009">
    <property type="entry name" value="Kinase-like_dom_sf"/>
</dbReference>
<dbReference type="PANTHER" id="PTHR37079">
    <property type="entry name" value="SERINE/THREONINE-PROTEIN KINASE ATM"/>
    <property type="match status" value="1"/>
</dbReference>
<evidence type="ECO:0000259" key="16">
    <source>
        <dbReference type="PROSITE" id="PS51190"/>
    </source>
</evidence>
<reference evidence="17 18" key="1">
    <citation type="journal article" date="2024" name="BMC Genomics">
        <title>De novo assembly and annotation of Popillia japonica's genome with initial clues to its potential as an invasive pest.</title>
        <authorList>
            <person name="Cucini C."/>
            <person name="Boschi S."/>
            <person name="Funari R."/>
            <person name="Cardaioli E."/>
            <person name="Iannotti N."/>
            <person name="Marturano G."/>
            <person name="Paoli F."/>
            <person name="Bruttini M."/>
            <person name="Carapelli A."/>
            <person name="Frati F."/>
            <person name="Nardi F."/>
        </authorList>
    </citation>
    <scope>NUCLEOTIDE SEQUENCE [LARGE SCALE GENOMIC DNA]</scope>
    <source>
        <strain evidence="17">DMR45628</strain>
    </source>
</reference>
<dbReference type="SMART" id="SM00146">
    <property type="entry name" value="PI3Kc"/>
    <property type="match status" value="1"/>
</dbReference>
<dbReference type="PROSITE" id="PS51190">
    <property type="entry name" value="FATC"/>
    <property type="match status" value="1"/>
</dbReference>
<comment type="subcellular location">
    <subcellularLocation>
        <location evidence="1 13">Nucleus</location>
    </subcellularLocation>
</comment>
<dbReference type="SMART" id="SM01343">
    <property type="entry name" value="FATC"/>
    <property type="match status" value="1"/>
</dbReference>
<evidence type="ECO:0000256" key="4">
    <source>
        <dbReference type="ARBA" id="ARBA00022679"/>
    </source>
</evidence>
<keyword evidence="6 13" id="KW-0227">DNA damage</keyword>
<proteinExistence type="inferred from homology"/>
<organism evidence="17 18">
    <name type="scientific">Popillia japonica</name>
    <name type="common">Japanese beetle</name>
    <dbReference type="NCBI Taxonomy" id="7064"/>
    <lineage>
        <taxon>Eukaryota</taxon>
        <taxon>Metazoa</taxon>
        <taxon>Ecdysozoa</taxon>
        <taxon>Arthropoda</taxon>
        <taxon>Hexapoda</taxon>
        <taxon>Insecta</taxon>
        <taxon>Pterygota</taxon>
        <taxon>Neoptera</taxon>
        <taxon>Endopterygota</taxon>
        <taxon>Coleoptera</taxon>
        <taxon>Polyphaga</taxon>
        <taxon>Scarabaeiformia</taxon>
        <taxon>Scarabaeidae</taxon>
        <taxon>Rutelinae</taxon>
        <taxon>Popillia</taxon>
    </lineage>
</organism>
<evidence type="ECO:0000256" key="7">
    <source>
        <dbReference type="ARBA" id="ARBA00022777"/>
    </source>
</evidence>
<dbReference type="InterPro" id="IPR016024">
    <property type="entry name" value="ARM-type_fold"/>
</dbReference>
<dbReference type="Gene3D" id="1.25.10.10">
    <property type="entry name" value="Leucine-rich Repeat Variant"/>
    <property type="match status" value="1"/>
</dbReference>
<evidence type="ECO:0000256" key="1">
    <source>
        <dbReference type="ARBA" id="ARBA00004123"/>
    </source>
</evidence>
<dbReference type="Pfam" id="PF02259">
    <property type="entry name" value="FAT"/>
    <property type="match status" value="1"/>
</dbReference>
<dbReference type="PROSITE" id="PS51189">
    <property type="entry name" value="FAT"/>
    <property type="match status" value="1"/>
</dbReference>
<evidence type="ECO:0000256" key="12">
    <source>
        <dbReference type="ARBA" id="ARBA00048679"/>
    </source>
</evidence>
<feature type="domain" description="PI3K/PI4K catalytic" evidence="14">
    <location>
        <begin position="2432"/>
        <end position="2742"/>
    </location>
</feature>
<evidence type="ECO:0000256" key="8">
    <source>
        <dbReference type="ARBA" id="ARBA00022840"/>
    </source>
</evidence>
<keyword evidence="3 13" id="KW-0723">Serine/threonine-protein kinase</keyword>
<dbReference type="PROSITE" id="PS00915">
    <property type="entry name" value="PI3_4_KINASE_1"/>
    <property type="match status" value="1"/>
</dbReference>
<dbReference type="InterPro" id="IPR003152">
    <property type="entry name" value="FATC_dom"/>
</dbReference>
<dbReference type="PROSITE" id="PS00916">
    <property type="entry name" value="PI3_4_KINASE_2"/>
    <property type="match status" value="1"/>
</dbReference>
<evidence type="ECO:0000256" key="2">
    <source>
        <dbReference type="ARBA" id="ARBA00010769"/>
    </source>
</evidence>
<keyword evidence="18" id="KW-1185">Reference proteome</keyword>
<keyword evidence="7 13" id="KW-0418">Kinase</keyword>
<dbReference type="GO" id="GO:0005634">
    <property type="term" value="C:nucleus"/>
    <property type="evidence" value="ECO:0007669"/>
    <property type="project" value="UniProtKB-SubCell"/>
</dbReference>
<evidence type="ECO:0000313" key="18">
    <source>
        <dbReference type="Proteomes" id="UP001458880"/>
    </source>
</evidence>
<name>A0AAW1LGH3_POPJA</name>
<keyword evidence="5 13" id="KW-0547">Nucleotide-binding</keyword>
<dbReference type="EMBL" id="JASPKY010000120">
    <property type="protein sequence ID" value="KAK9732278.1"/>
    <property type="molecule type" value="Genomic_DNA"/>
</dbReference>
<protein>
    <recommendedName>
        <fullName evidence="13">non-specific serine/threonine protein kinase</fullName>
        <ecNumber evidence="13">2.7.11.1</ecNumber>
    </recommendedName>
</protein>
<keyword evidence="9 13" id="KW-0539">Nucleus</keyword>
<dbReference type="SUPFAM" id="SSF56112">
    <property type="entry name" value="Protein kinase-like (PK-like)"/>
    <property type="match status" value="1"/>
</dbReference>
<dbReference type="InterPro" id="IPR036940">
    <property type="entry name" value="PI3/4_kinase_cat_sf"/>
</dbReference>
<dbReference type="InterPro" id="IPR044107">
    <property type="entry name" value="PIKKc_ATM"/>
</dbReference>
<comment type="caution">
    <text evidence="17">The sequence shown here is derived from an EMBL/GenBank/DDBJ whole genome shotgun (WGS) entry which is preliminary data.</text>
</comment>
<dbReference type="InterPro" id="IPR014009">
    <property type="entry name" value="PIK_FAT"/>
</dbReference>
<dbReference type="Gene3D" id="3.30.1010.10">
    <property type="entry name" value="Phosphatidylinositol 3-kinase Catalytic Subunit, Chain A, domain 4"/>
    <property type="match status" value="1"/>
</dbReference>
<dbReference type="PANTHER" id="PTHR37079:SF4">
    <property type="entry name" value="SERINE_THREONINE-PROTEIN KINASE ATM"/>
    <property type="match status" value="1"/>
</dbReference>